<evidence type="ECO:0000256" key="4">
    <source>
        <dbReference type="ARBA" id="ARBA00022842"/>
    </source>
</evidence>
<organism evidence="8 9">
    <name type="scientific">Mytilus edulis</name>
    <name type="common">Blue mussel</name>
    <dbReference type="NCBI Taxonomy" id="6550"/>
    <lineage>
        <taxon>Eukaryota</taxon>
        <taxon>Metazoa</taxon>
        <taxon>Spiralia</taxon>
        <taxon>Lophotrochozoa</taxon>
        <taxon>Mollusca</taxon>
        <taxon>Bivalvia</taxon>
        <taxon>Autobranchia</taxon>
        <taxon>Pteriomorphia</taxon>
        <taxon>Mytilida</taxon>
        <taxon>Mytiloidea</taxon>
        <taxon>Mytilidae</taxon>
        <taxon>Mytilinae</taxon>
        <taxon>Mytilus</taxon>
    </lineage>
</organism>
<evidence type="ECO:0000313" key="9">
    <source>
        <dbReference type="Proteomes" id="UP000683360"/>
    </source>
</evidence>
<dbReference type="GO" id="GO:0000287">
    <property type="term" value="F:magnesium ion binding"/>
    <property type="evidence" value="ECO:0007669"/>
    <property type="project" value="InterPro"/>
</dbReference>
<sequence>MKCFVVHFQAYAVIYCKADCGIMVTASHNPKEDNGYKVYGSNGSQIISPVDKHVAKSIEENLVPLITSWDASVVEKSPLRKDPYNDILKHYNEDLKKLCYFREQNSKSSVTFTYTAMHGVGYPYVLEACKVFGVKEPVPVVEQIMPDPEFPTVRYPNPEEGEGALSLAIETANANNSCVILANDPDADRLAIAEKLEGGKWHIFSGNEIGALLGWWSWLSFRQKNPDVPGKVRYSVKEMKLVHCWDGGVGLPLDRRILMFQVRYSVKEMKLVHCWDGGVGFPLDRRILMFQVRYSVKEMKLVHCWDGGVGFPLDRRILMFQVRYSVKEMKLVHCWDGGVGFPLDRRILMFQVRYSVKEMKLVHCWDGGVGFPLDRRILMFQVRYSVKEMKLVHCWDGGVGFPLDRRILMFQVRYSVKGNEIGALLGWWSWLSFRQKNPDVPGKVRYSIKEMKLVHCWDGGVGFPLDRRILMFQVRYSIKEMKLVHCWDGGVGFPLDRRILMFQVRYSVKEMKLVHCWDGGVGFPLDRRILMFQVRYSVKETKLVHCWDGGVGFPLDRRILMFQVRYSVKEMKLVHCWDGGVGFPLDRRILMFQVRYSVKEMKLVHCWDGGVGFPLDRRILMFQVRYSVKEMKLVHCWDGGVGFPLDRRILMFQVRYSVKEMKLVHCWDGGVGFPLDRRILMFQVRCYLYFIGNLDWVQMDGKQTDEYLKAGKTVLFAFEEAIGFMCGSSVLDKDGVSASMVTAEMATHLYDQGLTLYKQLENIYQKYGYHISLNSYFICHDKDVIKKLFDDLRNFNGTGKHPDTCGPYKIKYVRDLTVGIDNSKPDNIPTLPVSKSSQMVTYTFENGCVATLRTSGTEPKIKYYTEHKPDPQKGLDKQSAQHELEDIVQCIITYFLQPEKYNLQTRVT</sequence>
<dbReference type="SUPFAM" id="SSF55957">
    <property type="entry name" value="Phosphoglucomutase, C-terminal domain"/>
    <property type="match status" value="1"/>
</dbReference>
<feature type="domain" description="Alpha-D-phosphohexomutase alpha/beta/alpha" evidence="7">
    <location>
        <begin position="91"/>
        <end position="194"/>
    </location>
</feature>
<keyword evidence="4" id="KW-0460">Magnesium</keyword>
<comment type="similarity">
    <text evidence="2">Belongs to the phosphohexose mutase family.</text>
</comment>
<dbReference type="PROSITE" id="PS00710">
    <property type="entry name" value="PGM_PMM"/>
    <property type="match status" value="1"/>
</dbReference>
<dbReference type="EC" id="5.4.2.2" evidence="8"/>
<dbReference type="EMBL" id="CAJPWZ010001483">
    <property type="protein sequence ID" value="CAG2216445.1"/>
    <property type="molecule type" value="Genomic_DNA"/>
</dbReference>
<dbReference type="GO" id="GO:0005975">
    <property type="term" value="P:carbohydrate metabolic process"/>
    <property type="evidence" value="ECO:0007669"/>
    <property type="project" value="InterPro"/>
</dbReference>
<keyword evidence="9" id="KW-1185">Reference proteome</keyword>
<dbReference type="InterPro" id="IPR005845">
    <property type="entry name" value="A-D-PHexomutase_a/b/a-II"/>
</dbReference>
<dbReference type="GO" id="GO:0008973">
    <property type="term" value="F:phosphopentomutase activity"/>
    <property type="evidence" value="ECO:0007669"/>
    <property type="project" value="UniProtKB-EC"/>
</dbReference>
<feature type="domain" description="Alpha-D-phosphohexomutase alpha/beta/alpha" evidence="6">
    <location>
        <begin position="10"/>
        <end position="61"/>
    </location>
</feature>
<dbReference type="PANTHER" id="PTHR45745">
    <property type="entry name" value="PHOSPHOMANNOMUTASE 45A"/>
    <property type="match status" value="1"/>
</dbReference>
<comment type="caution">
    <text evidence="8">The sequence shown here is derived from an EMBL/GenBank/DDBJ whole genome shotgun (WGS) entry which is preliminary data.</text>
</comment>
<reference evidence="8" key="1">
    <citation type="submission" date="2021-03" db="EMBL/GenBank/DDBJ databases">
        <authorList>
            <person name="Bekaert M."/>
        </authorList>
    </citation>
    <scope>NUCLEOTIDE SEQUENCE</scope>
</reference>
<dbReference type="GO" id="GO:0004614">
    <property type="term" value="F:phosphoglucomutase activity"/>
    <property type="evidence" value="ECO:0007669"/>
    <property type="project" value="UniProtKB-EC"/>
</dbReference>
<dbReference type="Proteomes" id="UP000683360">
    <property type="component" value="Unassembled WGS sequence"/>
</dbReference>
<evidence type="ECO:0000313" key="8">
    <source>
        <dbReference type="EMBL" id="CAG2216445.1"/>
    </source>
</evidence>
<dbReference type="InterPro" id="IPR005844">
    <property type="entry name" value="A-D-PHexomutase_a/b/a-I"/>
</dbReference>
<keyword evidence="3" id="KW-0479">Metal-binding</keyword>
<dbReference type="SUPFAM" id="SSF53738">
    <property type="entry name" value="Phosphoglucomutase, first 3 domains"/>
    <property type="match status" value="3"/>
</dbReference>
<comment type="cofactor">
    <cofactor evidence="1">
        <name>Mg(2+)</name>
        <dbReference type="ChEBI" id="CHEBI:18420"/>
    </cofactor>
</comment>
<protein>
    <submittedName>
        <fullName evidence="8">PGM2</fullName>
        <ecNumber evidence="8">5.4.2.2</ecNumber>
        <ecNumber evidence="8">5.4.2.7</ecNumber>
    </submittedName>
</protein>
<evidence type="ECO:0000256" key="3">
    <source>
        <dbReference type="ARBA" id="ARBA00022723"/>
    </source>
</evidence>
<dbReference type="Pfam" id="PF02878">
    <property type="entry name" value="PGM_PMM_I"/>
    <property type="match status" value="1"/>
</dbReference>
<dbReference type="PANTHER" id="PTHR45745:SF1">
    <property type="entry name" value="PHOSPHOGLUCOMUTASE 2B-RELATED"/>
    <property type="match status" value="1"/>
</dbReference>
<dbReference type="EC" id="5.4.2.7" evidence="8"/>
<evidence type="ECO:0000259" key="7">
    <source>
        <dbReference type="Pfam" id="PF02879"/>
    </source>
</evidence>
<evidence type="ECO:0000259" key="6">
    <source>
        <dbReference type="Pfam" id="PF02878"/>
    </source>
</evidence>
<dbReference type="AlphaFoldDB" id="A0A8S3S7Y6"/>
<dbReference type="OrthoDB" id="8300170at2759"/>
<proteinExistence type="inferred from homology"/>
<keyword evidence="5 8" id="KW-0413">Isomerase</keyword>
<dbReference type="GO" id="GO:0005634">
    <property type="term" value="C:nucleus"/>
    <property type="evidence" value="ECO:0007669"/>
    <property type="project" value="TreeGrafter"/>
</dbReference>
<evidence type="ECO:0000256" key="2">
    <source>
        <dbReference type="ARBA" id="ARBA00010231"/>
    </source>
</evidence>
<name>A0A8S3S7Y6_MYTED</name>
<accession>A0A8S3S7Y6</accession>
<dbReference type="InterPro" id="IPR016055">
    <property type="entry name" value="A-D-PHexomutase_a/b/a-I/II/III"/>
</dbReference>
<evidence type="ECO:0000256" key="5">
    <source>
        <dbReference type="ARBA" id="ARBA00023235"/>
    </source>
</evidence>
<dbReference type="Gene3D" id="3.40.120.10">
    <property type="entry name" value="Alpha-D-Glucose-1,6-Bisphosphate, subunit A, domain 3"/>
    <property type="match status" value="3"/>
</dbReference>
<dbReference type="InterPro" id="IPR016066">
    <property type="entry name" value="A-D-PHexomutase_CS"/>
</dbReference>
<dbReference type="Pfam" id="PF02879">
    <property type="entry name" value="PGM_PMM_II"/>
    <property type="match status" value="1"/>
</dbReference>
<dbReference type="GO" id="GO:0006166">
    <property type="term" value="P:purine ribonucleoside salvage"/>
    <property type="evidence" value="ECO:0007669"/>
    <property type="project" value="TreeGrafter"/>
</dbReference>
<gene>
    <name evidence="8" type="ORF">MEDL_30162</name>
</gene>
<dbReference type="InterPro" id="IPR036900">
    <property type="entry name" value="A-D-PHexomutase_C_sf"/>
</dbReference>
<evidence type="ECO:0000256" key="1">
    <source>
        <dbReference type="ARBA" id="ARBA00001946"/>
    </source>
</evidence>